<evidence type="ECO:0000313" key="3">
    <source>
        <dbReference type="Proteomes" id="UP001652700"/>
    </source>
</evidence>
<dbReference type="SUPFAM" id="SSF52058">
    <property type="entry name" value="L domain-like"/>
    <property type="match status" value="1"/>
</dbReference>
<dbReference type="InterPro" id="IPR026906">
    <property type="entry name" value="LRR_5"/>
</dbReference>
<dbReference type="PANTHER" id="PTHR24373:SF378">
    <property type="entry name" value="FI03225P-RELATED"/>
    <property type="match status" value="1"/>
</dbReference>
<dbReference type="Proteomes" id="UP001652700">
    <property type="component" value="Unplaced"/>
</dbReference>
<dbReference type="InterPro" id="IPR001611">
    <property type="entry name" value="Leu-rich_rpt"/>
</dbReference>
<evidence type="ECO:0000256" key="1">
    <source>
        <dbReference type="ARBA" id="ARBA00022729"/>
    </source>
</evidence>
<dbReference type="GeneID" id="126879470"/>
<keyword evidence="1" id="KW-0732">Signal</keyword>
<reference evidence="2" key="1">
    <citation type="submission" date="2025-05" db="UniProtKB">
        <authorList>
            <consortium name="EnsemblMetazoa"/>
        </authorList>
    </citation>
    <scope>IDENTIFICATION</scope>
</reference>
<dbReference type="Pfam" id="PF13855">
    <property type="entry name" value="LRR_8"/>
    <property type="match status" value="1"/>
</dbReference>
<dbReference type="RefSeq" id="XP_050498452.1">
    <property type="nucleotide sequence ID" value="XM_050642495.1"/>
</dbReference>
<dbReference type="PANTHER" id="PTHR24373">
    <property type="entry name" value="SLIT RELATED LEUCINE-RICH REPEAT NEURONAL PROTEIN"/>
    <property type="match status" value="1"/>
</dbReference>
<keyword evidence="3" id="KW-1185">Reference proteome</keyword>
<protein>
    <submittedName>
        <fullName evidence="2">Uncharacterized protein</fullName>
    </submittedName>
</protein>
<name>A0ABM5JKI8_DIAVI</name>
<organism evidence="2 3">
    <name type="scientific">Diabrotica virgifera virgifera</name>
    <name type="common">western corn rootworm</name>
    <dbReference type="NCBI Taxonomy" id="50390"/>
    <lineage>
        <taxon>Eukaryota</taxon>
        <taxon>Metazoa</taxon>
        <taxon>Ecdysozoa</taxon>
        <taxon>Arthropoda</taxon>
        <taxon>Hexapoda</taxon>
        <taxon>Insecta</taxon>
        <taxon>Pterygota</taxon>
        <taxon>Neoptera</taxon>
        <taxon>Endopterygota</taxon>
        <taxon>Coleoptera</taxon>
        <taxon>Polyphaga</taxon>
        <taxon>Cucujiformia</taxon>
        <taxon>Chrysomeloidea</taxon>
        <taxon>Chrysomelidae</taxon>
        <taxon>Galerucinae</taxon>
        <taxon>Diabroticina</taxon>
        <taxon>Diabroticites</taxon>
        <taxon>Diabrotica</taxon>
    </lineage>
</organism>
<dbReference type="Gene3D" id="3.80.10.10">
    <property type="entry name" value="Ribonuclease Inhibitor"/>
    <property type="match status" value="1"/>
</dbReference>
<accession>A0ABM5JKI8</accession>
<dbReference type="Pfam" id="PF13306">
    <property type="entry name" value="LRR_5"/>
    <property type="match status" value="1"/>
</dbReference>
<dbReference type="InterPro" id="IPR032675">
    <property type="entry name" value="LRR_dom_sf"/>
</dbReference>
<dbReference type="EnsemblMetazoa" id="XM_050642495.1">
    <property type="protein sequence ID" value="XP_050498452.1"/>
    <property type="gene ID" value="LOC126879470"/>
</dbReference>
<dbReference type="InterPro" id="IPR050328">
    <property type="entry name" value="Dev_Immune_Receptor"/>
</dbReference>
<sequence length="297" mass="33497">MEPSTFCGACDTHVWYENHELKAGEQIKLFGIDGEDTRTLWLDMRNCSGTLDSASFSLLPNIEYLSMTKCNIESCSEAFSALEKLTSLDFNKTSFPLEAETFKDNKGITNLYLNGVENPKSSCFQHLDKLETLTFESSTFDIINSDTFAGLISLKNLTLEHCKIGSIDVDALCNLNCLEGINIRDSEISEVNLDTFAKLENIKFLSLHHNNIQSDVNYNVFEQLKALDTIHFDTSIYNTLNFDNFPSLHNVRIGYKDDGDEPDVEQLIAKLNAKDIKTEYIFCGTVDCDSDDMEQCC</sequence>
<proteinExistence type="predicted"/>
<evidence type="ECO:0000313" key="2">
    <source>
        <dbReference type="EnsemblMetazoa" id="XP_050498452.1"/>
    </source>
</evidence>